<protein>
    <recommendedName>
        <fullName evidence="1">DUF6538 domain-containing protein</fullName>
    </recommendedName>
</protein>
<reference evidence="3" key="1">
    <citation type="submission" date="2017-06" db="EMBL/GenBank/DDBJ databases">
        <title>FDA dAtabase for Regulatory Grade micrObial Sequences (FDA-ARGOS): Supporting development and validation of Infectious Disease Dx tests.</title>
        <authorList>
            <person name="Minogue T."/>
            <person name="Wolcott M."/>
            <person name="Wasieloski L."/>
            <person name="Aguilar W."/>
            <person name="Moore D."/>
            <person name="Tallon L."/>
            <person name="Sadzewicz L."/>
            <person name="Sengamalay N."/>
            <person name="Ott S."/>
            <person name="Godinez A."/>
            <person name="Nagaraj S."/>
            <person name="Nadendla S."/>
            <person name="Geyer C."/>
            <person name="Sichtig H."/>
        </authorList>
    </citation>
    <scope>NUCLEOTIDE SEQUENCE [LARGE SCALE GENOMIC DNA]</scope>
    <source>
        <strain evidence="3">FDAARGOS_289</strain>
    </source>
</reference>
<evidence type="ECO:0000313" key="2">
    <source>
        <dbReference type="EMBL" id="ASE40934.1"/>
    </source>
</evidence>
<dbReference type="Pfam" id="PF20172">
    <property type="entry name" value="DUF6538"/>
    <property type="match status" value="1"/>
</dbReference>
<accession>A0A1Z3UD81</accession>
<sequence length="217" mass="24193">MTFMQNVMLRGSTYYVVLNIPPVARHAFAGKNQVWKSLRTKDKTEARNRAVPILAALESQVKAASVRVAPTPLPSAVHQRIIIPRDHALAVIERWRIASVQRAYDEHWNDAAPAFSKFSDEAVRLSDIRYKLSVHDIDAIPSFYGSDVLTLLDQAGISKFYENDLKAALGEDKALAVLNHRRRAKVSPVTPKASLEVHVLGLDIAQEAHEVWEAPIA</sequence>
<evidence type="ECO:0000259" key="1">
    <source>
        <dbReference type="Pfam" id="PF20172"/>
    </source>
</evidence>
<dbReference type="EMBL" id="CP022048">
    <property type="protein sequence ID" value="ASE40934.1"/>
    <property type="molecule type" value="Genomic_DNA"/>
</dbReference>
<dbReference type="KEGG" id="bvc:CEP68_16380"/>
<name>A0A1Z3UD81_BREVE</name>
<gene>
    <name evidence="2" type="ORF">CEP68_16380</name>
</gene>
<proteinExistence type="predicted"/>
<feature type="domain" description="DUF6538" evidence="1">
    <location>
        <begin position="8"/>
        <end position="63"/>
    </location>
</feature>
<dbReference type="RefSeq" id="WP_088582861.1">
    <property type="nucleotide sequence ID" value="NZ_CP022048.2"/>
</dbReference>
<organism evidence="2 3">
    <name type="scientific">Brevundimonas vesicularis</name>
    <name type="common">Pseudomonas vesicularis</name>
    <dbReference type="NCBI Taxonomy" id="41276"/>
    <lineage>
        <taxon>Bacteria</taxon>
        <taxon>Pseudomonadati</taxon>
        <taxon>Pseudomonadota</taxon>
        <taxon>Alphaproteobacteria</taxon>
        <taxon>Caulobacterales</taxon>
        <taxon>Caulobacteraceae</taxon>
        <taxon>Brevundimonas</taxon>
    </lineage>
</organism>
<dbReference type="AlphaFoldDB" id="A0A1Z3UD81"/>
<dbReference type="InterPro" id="IPR046668">
    <property type="entry name" value="DUF6538"/>
</dbReference>
<dbReference type="GeneID" id="34014215"/>
<evidence type="ECO:0000313" key="3">
    <source>
        <dbReference type="Proteomes" id="UP000197050"/>
    </source>
</evidence>
<dbReference type="Proteomes" id="UP000197050">
    <property type="component" value="Chromosome"/>
</dbReference>